<proteinExistence type="predicted"/>
<evidence type="ECO:0000313" key="3">
    <source>
        <dbReference type="EMBL" id="MEX4009988.1"/>
    </source>
</evidence>
<sequence>MIERIRIEVLYDAPLRDTVVGIVSGAGAKGYTLFNASGGMGGGGRWQEDQVTGADTKALLLTIVSPEIADAIVEALHPLLETHGLLILKSAIEVVRHDKF</sequence>
<dbReference type="Gene3D" id="3.30.70.120">
    <property type="match status" value="1"/>
</dbReference>
<evidence type="ECO:0000313" key="4">
    <source>
        <dbReference type="Proteomes" id="UP001559025"/>
    </source>
</evidence>
<protein>
    <recommendedName>
        <fullName evidence="1">Nitrogen regulatory protein P-II</fullName>
    </recommendedName>
</protein>
<evidence type="ECO:0000256" key="1">
    <source>
        <dbReference type="ARBA" id="ARBA00015681"/>
    </source>
</evidence>
<organism evidence="3 4">
    <name type="scientific">Neoaquamicrobium sediminum</name>
    <dbReference type="NCBI Taxonomy" id="1849104"/>
    <lineage>
        <taxon>Bacteria</taxon>
        <taxon>Pseudomonadati</taxon>
        <taxon>Pseudomonadota</taxon>
        <taxon>Alphaproteobacteria</taxon>
        <taxon>Hyphomicrobiales</taxon>
        <taxon>Phyllobacteriaceae</taxon>
        <taxon>Neoaquamicrobium</taxon>
    </lineage>
</organism>
<dbReference type="Proteomes" id="UP001559025">
    <property type="component" value="Unassembled WGS sequence"/>
</dbReference>
<dbReference type="InterPro" id="IPR011322">
    <property type="entry name" value="N-reg_PII-like_a/b"/>
</dbReference>
<dbReference type="SUPFAM" id="SSF54913">
    <property type="entry name" value="GlnB-like"/>
    <property type="match status" value="1"/>
</dbReference>
<keyword evidence="4" id="KW-1185">Reference proteome</keyword>
<comment type="caution">
    <text evidence="3">The sequence shown here is derived from an EMBL/GenBank/DDBJ whole genome shotgun (WGS) entry which is preliminary data.</text>
</comment>
<reference evidence="3 4" key="1">
    <citation type="submission" date="2024-01" db="EMBL/GenBank/DDBJ databases">
        <title>New evidence supports the origin of RcGTA from prophage.</title>
        <authorList>
            <person name="Xu Y."/>
            <person name="Liu B."/>
            <person name="Chen F."/>
        </authorList>
    </citation>
    <scope>NUCLEOTIDE SEQUENCE [LARGE SCALE GENOMIC DNA]</scope>
    <source>
        <strain evidence="3 4">CBW1107-2</strain>
    </source>
</reference>
<comment type="function">
    <text evidence="2">In nitrogen-limiting conditions, when the ratio of Gln to 2-ketoglutarate decreases, P-II is uridylylated to P-II-UMP. P-II-UMP allows the deadenylation of glutamine synthetase (GS), thus activating the enzyme. Conversely, in nitrogen excess P-II is deuridylated and promotes the adenylation of GS. P-II indirectly controls the transcription of the GS gene (glnA). P-II prevents NR-II-catalyzed conversion of NR-I to NR-I-phosphate, the transcriptional activator of glnA. When P-II is uridylylated to P-II-UMP, these events are reversed.</text>
</comment>
<name>A0ABV3X0Q7_9HYPH</name>
<evidence type="ECO:0000256" key="2">
    <source>
        <dbReference type="ARBA" id="ARBA00025238"/>
    </source>
</evidence>
<dbReference type="InterPro" id="IPR015867">
    <property type="entry name" value="N-reg_PII/ATP_PRibTrfase_C"/>
</dbReference>
<dbReference type="InterPro" id="IPR002187">
    <property type="entry name" value="N-reg_PII"/>
</dbReference>
<dbReference type="Pfam" id="PF00543">
    <property type="entry name" value="P-II"/>
    <property type="match status" value="1"/>
</dbReference>
<gene>
    <name evidence="3" type="ORF">V1479_21970</name>
</gene>
<accession>A0ABV3X0Q7</accession>
<dbReference type="EMBL" id="JAZHFV010000008">
    <property type="protein sequence ID" value="MEX4009988.1"/>
    <property type="molecule type" value="Genomic_DNA"/>
</dbReference>
<dbReference type="RefSeq" id="WP_368804758.1">
    <property type="nucleotide sequence ID" value="NZ_JAZHFV010000008.1"/>
</dbReference>